<dbReference type="SUPFAM" id="SSF50129">
    <property type="entry name" value="GroES-like"/>
    <property type="match status" value="1"/>
</dbReference>
<proteinExistence type="predicted"/>
<keyword evidence="4" id="KW-1185">Reference proteome</keyword>
<dbReference type="Gene3D" id="3.40.50.720">
    <property type="entry name" value="NAD(P)-binding Rossmann-like Domain"/>
    <property type="match status" value="1"/>
</dbReference>
<evidence type="ECO:0000259" key="2">
    <source>
        <dbReference type="SMART" id="SM00829"/>
    </source>
</evidence>
<dbReference type="CDD" id="cd05289">
    <property type="entry name" value="MDR_like_2"/>
    <property type="match status" value="1"/>
</dbReference>
<dbReference type="PANTHER" id="PTHR44154:SF1">
    <property type="entry name" value="QUINONE OXIDOREDUCTASE"/>
    <property type="match status" value="1"/>
</dbReference>
<dbReference type="AlphaFoldDB" id="A0A4R1HW45"/>
<gene>
    <name evidence="3" type="ORF">EV378_1488</name>
</gene>
<sequence>MKAALFRSFGGPDVLEIADLPDPHPGPGQVRIAVHAAGVSPTDATFREGVMGGDLPQTVGRDVAGVVDAVGPGVESAALGDRVFGVSDDGAGAAELALVTHFAAVPPSLDLVRAAALPVAVETATRSMDALGVGAGTTLLVNGASGAIGAAAVQLAVARGARVIGIAGPANQDYVRALGAEPVTYGDGVADRVPSGVDVALDIAGNGVLPELIALAGGPGHVVTIADVRGARENGVLFSTGEQGRAFHALAEVAGLVEQGRFTLPVSATYPLTEIAAAHRALEERRGPGRIVLTVDS</sequence>
<dbReference type="InterPro" id="IPR011032">
    <property type="entry name" value="GroES-like_sf"/>
</dbReference>
<dbReference type="Pfam" id="PF08240">
    <property type="entry name" value="ADH_N"/>
    <property type="match status" value="1"/>
</dbReference>
<dbReference type="OrthoDB" id="2665481at2"/>
<dbReference type="Pfam" id="PF13602">
    <property type="entry name" value="ADH_zinc_N_2"/>
    <property type="match status" value="1"/>
</dbReference>
<accession>A0A4R1HW45</accession>
<dbReference type="PANTHER" id="PTHR44154">
    <property type="entry name" value="QUINONE OXIDOREDUCTASE"/>
    <property type="match status" value="1"/>
</dbReference>
<protein>
    <submittedName>
        <fullName evidence="3">NADPH:quinone reductase-like Zn-dependent oxidoreductase</fullName>
    </submittedName>
</protein>
<dbReference type="SMART" id="SM00829">
    <property type="entry name" value="PKS_ER"/>
    <property type="match status" value="1"/>
</dbReference>
<dbReference type="Proteomes" id="UP000295560">
    <property type="component" value="Unassembled WGS sequence"/>
</dbReference>
<dbReference type="RefSeq" id="WP_132422076.1">
    <property type="nucleotide sequence ID" value="NZ_SMFZ01000001.1"/>
</dbReference>
<feature type="domain" description="Enoyl reductase (ER)" evidence="2">
    <location>
        <begin position="10"/>
        <end position="293"/>
    </location>
</feature>
<reference evidence="3 4" key="1">
    <citation type="submission" date="2019-03" db="EMBL/GenBank/DDBJ databases">
        <title>Sequencing the genomes of 1000 actinobacteria strains.</title>
        <authorList>
            <person name="Klenk H.-P."/>
        </authorList>
    </citation>
    <scope>NUCLEOTIDE SEQUENCE [LARGE SCALE GENOMIC DNA]</scope>
    <source>
        <strain evidence="3 4">DSM 44969</strain>
    </source>
</reference>
<evidence type="ECO:0000313" key="4">
    <source>
        <dbReference type="Proteomes" id="UP000295560"/>
    </source>
</evidence>
<dbReference type="InterPro" id="IPR013154">
    <property type="entry name" value="ADH-like_N"/>
</dbReference>
<dbReference type="InterPro" id="IPR051603">
    <property type="entry name" value="Zinc-ADH_QOR/CCCR"/>
</dbReference>
<comment type="caution">
    <text evidence="3">The sequence shown here is derived from an EMBL/GenBank/DDBJ whole genome shotgun (WGS) entry which is preliminary data.</text>
</comment>
<dbReference type="InterPro" id="IPR020843">
    <property type="entry name" value="ER"/>
</dbReference>
<dbReference type="InterPro" id="IPR036291">
    <property type="entry name" value="NAD(P)-bd_dom_sf"/>
</dbReference>
<organism evidence="3 4">
    <name type="scientific">Pseudonocardia endophytica</name>
    <dbReference type="NCBI Taxonomy" id="401976"/>
    <lineage>
        <taxon>Bacteria</taxon>
        <taxon>Bacillati</taxon>
        <taxon>Actinomycetota</taxon>
        <taxon>Actinomycetes</taxon>
        <taxon>Pseudonocardiales</taxon>
        <taxon>Pseudonocardiaceae</taxon>
        <taxon>Pseudonocardia</taxon>
    </lineage>
</organism>
<evidence type="ECO:0000313" key="3">
    <source>
        <dbReference type="EMBL" id="TCK25671.1"/>
    </source>
</evidence>
<dbReference type="GO" id="GO:0016491">
    <property type="term" value="F:oxidoreductase activity"/>
    <property type="evidence" value="ECO:0007669"/>
    <property type="project" value="InterPro"/>
</dbReference>
<dbReference type="EMBL" id="SMFZ01000001">
    <property type="protein sequence ID" value="TCK25671.1"/>
    <property type="molecule type" value="Genomic_DNA"/>
</dbReference>
<evidence type="ECO:0000256" key="1">
    <source>
        <dbReference type="ARBA" id="ARBA00022857"/>
    </source>
</evidence>
<keyword evidence="1" id="KW-0521">NADP</keyword>
<name>A0A4R1HW45_PSEEN</name>
<dbReference type="SUPFAM" id="SSF51735">
    <property type="entry name" value="NAD(P)-binding Rossmann-fold domains"/>
    <property type="match status" value="1"/>
</dbReference>
<dbReference type="Gene3D" id="3.90.180.10">
    <property type="entry name" value="Medium-chain alcohol dehydrogenases, catalytic domain"/>
    <property type="match status" value="1"/>
</dbReference>